<dbReference type="GO" id="GO:0006457">
    <property type="term" value="P:protein folding"/>
    <property type="evidence" value="ECO:0007669"/>
    <property type="project" value="InterPro"/>
</dbReference>
<comment type="function">
    <text evidence="7 10 11">Participates actively in the response to hyperosmotic and heat shock by preventing the aggregation of stress-denatured proteins, in association with DnaK and GrpE. It is the nucleotide exchange factor for DnaK and may function as a thermosensor. Unfolded proteins bind initially to DnaJ; upon interaction with the DnaJ-bound protein, DnaK hydrolyzes its bound ATP, resulting in the formation of a stable complex. GrpE releases ADP from DnaK; ATP binding to DnaK triggers the release of the substrate protein, thus completing the reaction cycle. Several rounds of ATP-dependent interactions between DnaJ, DnaK and GrpE are required for fully efficient folding.</text>
</comment>
<dbReference type="Gene3D" id="3.90.20.20">
    <property type="match status" value="1"/>
</dbReference>
<evidence type="ECO:0000256" key="13">
    <source>
        <dbReference type="SAM" id="MobiDB-lite"/>
    </source>
</evidence>
<proteinExistence type="inferred from homology"/>
<dbReference type="FunFam" id="2.30.22.10:FF:000001">
    <property type="entry name" value="Protein GrpE"/>
    <property type="match status" value="1"/>
</dbReference>
<evidence type="ECO:0000313" key="14">
    <source>
        <dbReference type="EMBL" id="GJN64376.1"/>
    </source>
</evidence>
<dbReference type="InterPro" id="IPR013805">
    <property type="entry name" value="GrpE_CC"/>
</dbReference>
<gene>
    <name evidence="10" type="primary">grpE</name>
    <name evidence="14" type="ORF">JCM17207_10010</name>
</gene>
<evidence type="ECO:0000256" key="5">
    <source>
        <dbReference type="ARBA" id="ARBA00023016"/>
    </source>
</evidence>
<dbReference type="Pfam" id="PF01025">
    <property type="entry name" value="GrpE"/>
    <property type="match status" value="1"/>
</dbReference>
<dbReference type="Gene3D" id="2.30.22.10">
    <property type="entry name" value="Head domain of nucleotide exchange factor GrpE"/>
    <property type="match status" value="1"/>
</dbReference>
<evidence type="ECO:0000256" key="2">
    <source>
        <dbReference type="ARBA" id="ARBA00009054"/>
    </source>
</evidence>
<feature type="compositionally biased region" description="Basic and acidic residues" evidence="13">
    <location>
        <begin position="1"/>
        <end position="10"/>
    </location>
</feature>
<dbReference type="GO" id="GO:0051087">
    <property type="term" value="F:protein-folding chaperone binding"/>
    <property type="evidence" value="ECO:0007669"/>
    <property type="project" value="InterPro"/>
</dbReference>
<dbReference type="GO" id="GO:0051082">
    <property type="term" value="F:unfolded protein binding"/>
    <property type="evidence" value="ECO:0007669"/>
    <property type="project" value="TreeGrafter"/>
</dbReference>
<dbReference type="InterPro" id="IPR000740">
    <property type="entry name" value="GrpE"/>
</dbReference>
<comment type="subcellular location">
    <subcellularLocation>
        <location evidence="1 10">Cytoplasm</location>
    </subcellularLocation>
</comment>
<comment type="similarity">
    <text evidence="2 10 12">Belongs to the GrpE family.</text>
</comment>
<dbReference type="CDD" id="cd00446">
    <property type="entry name" value="GrpE"/>
    <property type="match status" value="1"/>
</dbReference>
<dbReference type="PROSITE" id="PS01071">
    <property type="entry name" value="GRPE"/>
    <property type="match status" value="1"/>
</dbReference>
<evidence type="ECO:0000256" key="8">
    <source>
        <dbReference type="ARBA" id="ARBA00072274"/>
    </source>
</evidence>
<evidence type="ECO:0000256" key="10">
    <source>
        <dbReference type="HAMAP-Rule" id="MF_01151"/>
    </source>
</evidence>
<feature type="compositionally biased region" description="Low complexity" evidence="13">
    <location>
        <begin position="14"/>
        <end position="36"/>
    </location>
</feature>
<dbReference type="InterPro" id="IPR009012">
    <property type="entry name" value="GrpE_head"/>
</dbReference>
<dbReference type="Proteomes" id="UP001055185">
    <property type="component" value="Unassembled WGS sequence"/>
</dbReference>
<evidence type="ECO:0000256" key="11">
    <source>
        <dbReference type="RuleBase" id="RU000639"/>
    </source>
</evidence>
<evidence type="ECO:0000313" key="15">
    <source>
        <dbReference type="Proteomes" id="UP001055185"/>
    </source>
</evidence>
<dbReference type="PANTHER" id="PTHR21237:SF23">
    <property type="entry name" value="GRPE PROTEIN HOMOLOG, MITOCHONDRIAL"/>
    <property type="match status" value="1"/>
</dbReference>
<evidence type="ECO:0000256" key="6">
    <source>
        <dbReference type="ARBA" id="ARBA00023186"/>
    </source>
</evidence>
<keyword evidence="15" id="KW-1185">Reference proteome</keyword>
<evidence type="ECO:0000256" key="12">
    <source>
        <dbReference type="RuleBase" id="RU004478"/>
    </source>
</evidence>
<evidence type="ECO:0000256" key="4">
    <source>
        <dbReference type="ARBA" id="ARBA00022490"/>
    </source>
</evidence>
<name>A0AA37IY07_9FIRM</name>
<dbReference type="GO" id="GO:0000774">
    <property type="term" value="F:adenyl-nucleotide exchange factor activity"/>
    <property type="evidence" value="ECO:0007669"/>
    <property type="project" value="InterPro"/>
</dbReference>
<accession>A0AA37IY07</accession>
<evidence type="ECO:0000256" key="1">
    <source>
        <dbReference type="ARBA" id="ARBA00004496"/>
    </source>
</evidence>
<dbReference type="SUPFAM" id="SSF51064">
    <property type="entry name" value="Head domain of nucleotide exchange factor GrpE"/>
    <property type="match status" value="1"/>
</dbReference>
<feature type="compositionally biased region" description="Basic and acidic residues" evidence="13">
    <location>
        <begin position="40"/>
        <end position="55"/>
    </location>
</feature>
<dbReference type="AlphaFoldDB" id="A0AA37IY07"/>
<dbReference type="RefSeq" id="WP_238316575.1">
    <property type="nucleotide sequence ID" value="NZ_BQKV01000031.1"/>
</dbReference>
<keyword evidence="5 10" id="KW-0346">Stress response</keyword>
<evidence type="ECO:0000256" key="9">
    <source>
        <dbReference type="ARBA" id="ARBA00076414"/>
    </source>
</evidence>
<comment type="subunit">
    <text evidence="3 10">Homodimer.</text>
</comment>
<feature type="region of interest" description="Disordered" evidence="13">
    <location>
        <begin position="1"/>
        <end position="55"/>
    </location>
</feature>
<sequence>MSEETKKTPETEPETTAQPAAEQPADQQPETPETEPNGSAKEDPKKKDGWFSKKNRELEAAKAQLEAAEKTAQQAKDQLLRVAAEYDNYRKRSTREADQKFNDGISYAVNQIIPILDTLDMAANAPCTDENYKKGVTMTLDKAAKAFQALRIEEIEALGKPFDPNFMNAVQQVPAEEGQESGTVVTVFQKGYKLGDKIIRHATVVVAE</sequence>
<evidence type="ECO:0000256" key="3">
    <source>
        <dbReference type="ARBA" id="ARBA00011738"/>
    </source>
</evidence>
<dbReference type="SUPFAM" id="SSF58014">
    <property type="entry name" value="Coiled-coil domain of nucleotide exchange factor GrpE"/>
    <property type="match status" value="1"/>
</dbReference>
<organism evidence="14 15">
    <name type="scientific">Faecalibacterium gallinarum</name>
    <dbReference type="NCBI Taxonomy" id="2903556"/>
    <lineage>
        <taxon>Bacteria</taxon>
        <taxon>Bacillati</taxon>
        <taxon>Bacillota</taxon>
        <taxon>Clostridia</taxon>
        <taxon>Eubacteriales</taxon>
        <taxon>Oscillospiraceae</taxon>
        <taxon>Faecalibacterium</taxon>
    </lineage>
</organism>
<dbReference type="HAMAP" id="MF_01151">
    <property type="entry name" value="GrpE"/>
    <property type="match status" value="1"/>
</dbReference>
<dbReference type="PANTHER" id="PTHR21237">
    <property type="entry name" value="GRPE PROTEIN"/>
    <property type="match status" value="1"/>
</dbReference>
<keyword evidence="4 10" id="KW-0963">Cytoplasm</keyword>
<comment type="caution">
    <text evidence="14">The sequence shown here is derived from an EMBL/GenBank/DDBJ whole genome shotgun (WGS) entry which is preliminary data.</text>
</comment>
<keyword evidence="6 10" id="KW-0143">Chaperone</keyword>
<dbReference type="PRINTS" id="PR00773">
    <property type="entry name" value="GRPEPROTEIN"/>
</dbReference>
<protein>
    <recommendedName>
        <fullName evidence="8 10">Protein GrpE</fullName>
    </recommendedName>
    <alternativeName>
        <fullName evidence="9 10">HSP-70 cofactor</fullName>
    </alternativeName>
</protein>
<dbReference type="EMBL" id="BQKV01000031">
    <property type="protein sequence ID" value="GJN64376.1"/>
    <property type="molecule type" value="Genomic_DNA"/>
</dbReference>
<reference evidence="14" key="1">
    <citation type="journal article" date="2022" name="Int. J. Syst. Evol. Microbiol.">
        <title>Genome-based, phenotypic and chemotaxonomic classification of Faecalibacterium strains: proposal of three novel species Faecalibacterium duncaniae sp. nov., Faecalibacterium hattorii sp. nov. and Faecalibacterium gallinarum sp. nov. .</title>
        <authorList>
            <person name="Sakamoto M."/>
            <person name="Sakurai N."/>
            <person name="Tanno H."/>
            <person name="Iino T."/>
            <person name="Ohkuma M."/>
            <person name="Endo A."/>
        </authorList>
    </citation>
    <scope>NUCLEOTIDE SEQUENCE</scope>
    <source>
        <strain evidence="14">JCM 17207</strain>
    </source>
</reference>
<evidence type="ECO:0000256" key="7">
    <source>
        <dbReference type="ARBA" id="ARBA00053401"/>
    </source>
</evidence>
<dbReference type="GO" id="GO:0005737">
    <property type="term" value="C:cytoplasm"/>
    <property type="evidence" value="ECO:0007669"/>
    <property type="project" value="UniProtKB-SubCell"/>
</dbReference>
<dbReference type="GO" id="GO:0042803">
    <property type="term" value="F:protein homodimerization activity"/>
    <property type="evidence" value="ECO:0007669"/>
    <property type="project" value="InterPro"/>
</dbReference>